<dbReference type="GO" id="GO:0003677">
    <property type="term" value="F:DNA binding"/>
    <property type="evidence" value="ECO:0007669"/>
    <property type="project" value="UniProtKB-KW"/>
</dbReference>
<name>A0A9Q4EX60_MEDGN</name>
<dbReference type="PANTHER" id="PTHR46797">
    <property type="entry name" value="HTH-TYPE TRANSCRIPTIONAL REGULATOR"/>
    <property type="match status" value="1"/>
</dbReference>
<evidence type="ECO:0000256" key="1">
    <source>
        <dbReference type="ARBA" id="ARBA00023125"/>
    </source>
</evidence>
<dbReference type="GO" id="GO:0003700">
    <property type="term" value="F:DNA-binding transcription factor activity"/>
    <property type="evidence" value="ECO:0007669"/>
    <property type="project" value="TreeGrafter"/>
</dbReference>
<accession>A0A9Q4EX60</accession>
<comment type="caution">
    <text evidence="3">The sequence shown here is derived from an EMBL/GenBank/DDBJ whole genome shotgun (WGS) entry which is preliminary data.</text>
</comment>
<dbReference type="SUPFAM" id="SSF47413">
    <property type="entry name" value="lambda repressor-like DNA-binding domains"/>
    <property type="match status" value="2"/>
</dbReference>
<dbReference type="Proteomes" id="UP001079535">
    <property type="component" value="Unassembled WGS sequence"/>
</dbReference>
<dbReference type="Pfam" id="PF01381">
    <property type="entry name" value="HTH_3"/>
    <property type="match status" value="2"/>
</dbReference>
<evidence type="ECO:0000313" key="3">
    <source>
        <dbReference type="EMBL" id="MCZ0666295.1"/>
    </source>
</evidence>
<organism evidence="3 4">
    <name type="scientific">Mediterraneibacter gnavus</name>
    <name type="common">Ruminococcus gnavus</name>
    <dbReference type="NCBI Taxonomy" id="33038"/>
    <lineage>
        <taxon>Bacteria</taxon>
        <taxon>Bacillati</taxon>
        <taxon>Bacillota</taxon>
        <taxon>Clostridia</taxon>
        <taxon>Lachnospirales</taxon>
        <taxon>Lachnospiraceae</taxon>
        <taxon>Mediterraneibacter</taxon>
    </lineage>
</organism>
<dbReference type="InterPro" id="IPR001387">
    <property type="entry name" value="Cro/C1-type_HTH"/>
</dbReference>
<dbReference type="CDD" id="cd00093">
    <property type="entry name" value="HTH_XRE"/>
    <property type="match status" value="2"/>
</dbReference>
<dbReference type="InterPro" id="IPR050807">
    <property type="entry name" value="TransReg_Diox_bact_type"/>
</dbReference>
<dbReference type="PROSITE" id="PS50943">
    <property type="entry name" value="HTH_CROC1"/>
    <property type="match status" value="2"/>
</dbReference>
<dbReference type="GO" id="GO:0005829">
    <property type="term" value="C:cytosol"/>
    <property type="evidence" value="ECO:0007669"/>
    <property type="project" value="TreeGrafter"/>
</dbReference>
<dbReference type="EMBL" id="JAPRAY010000002">
    <property type="protein sequence ID" value="MCZ0666295.1"/>
    <property type="molecule type" value="Genomic_DNA"/>
</dbReference>
<proteinExistence type="predicted"/>
<feature type="domain" description="HTH cro/C1-type" evidence="2">
    <location>
        <begin position="86"/>
        <end position="140"/>
    </location>
</feature>
<dbReference type="RefSeq" id="WP_268803308.1">
    <property type="nucleotide sequence ID" value="NZ_JAPRAY010000002.1"/>
</dbReference>
<evidence type="ECO:0000313" key="4">
    <source>
        <dbReference type="Proteomes" id="UP001079535"/>
    </source>
</evidence>
<sequence length="183" mass="20446">MSDIGERIKELRSEAGITQLQLGKYAGCTGQVISNIERGYTRPSAEVLNKIADSLHVPSDYILGISKSKWIASNPYTLSRCLQDRISSLLKKEQMTIESFAAAAELDQDEVSEIVSGGIRPNTDTLARIAGTLHTTIDYLIGMTEYEVSIESEEEEDIIQYFRKMSKSGKRIFMGMLEEVKDK</sequence>
<evidence type="ECO:0000259" key="2">
    <source>
        <dbReference type="PROSITE" id="PS50943"/>
    </source>
</evidence>
<keyword evidence="1" id="KW-0238">DNA-binding</keyword>
<dbReference type="InterPro" id="IPR010982">
    <property type="entry name" value="Lambda_DNA-bd_dom_sf"/>
</dbReference>
<gene>
    <name evidence="3" type="ORF">OZZ17_01895</name>
</gene>
<protein>
    <submittedName>
        <fullName evidence="3">Helix-turn-helix transcriptional regulator</fullName>
    </submittedName>
</protein>
<dbReference type="PANTHER" id="PTHR46797:SF24">
    <property type="entry name" value="DNA-BINDING PHAGE PROTEIN"/>
    <property type="match status" value="1"/>
</dbReference>
<feature type="domain" description="HTH cro/C1-type" evidence="2">
    <location>
        <begin position="8"/>
        <end position="62"/>
    </location>
</feature>
<dbReference type="Gene3D" id="1.10.260.40">
    <property type="entry name" value="lambda repressor-like DNA-binding domains"/>
    <property type="match status" value="2"/>
</dbReference>
<reference evidence="3" key="1">
    <citation type="submission" date="2022-11" db="EMBL/GenBank/DDBJ databases">
        <title>Temperate bacteriophages infecting mucin-degrading bacterium Ruminococcus gnavus from the human gut.</title>
        <authorList>
            <person name="Buttimer C."/>
        </authorList>
    </citation>
    <scope>NUCLEOTIDE SEQUENCE</scope>
    <source>
        <strain evidence="3">CCUG 49994</strain>
    </source>
</reference>
<dbReference type="SMART" id="SM00530">
    <property type="entry name" value="HTH_XRE"/>
    <property type="match status" value="2"/>
</dbReference>
<dbReference type="AlphaFoldDB" id="A0A9Q4EX60"/>